<dbReference type="Proteomes" id="UP000516075">
    <property type="component" value="Segment"/>
</dbReference>
<reference evidence="1" key="1">
    <citation type="submission" date="2020-07" db="EMBL/GenBank/DDBJ databases">
        <title>The first head-tailed virus, MFTV1, produced by a hyperthermophilic deep-sea methanogen.</title>
        <authorList>
            <person name="Thiroux S."/>
            <person name="Dupont S."/>
            <person name="Nesbo C.L."/>
            <person name="Bienvenu N."/>
            <person name="Krupovic M."/>
            <person name="L'Haridon S."/>
            <person name="Marie D."/>
            <person name="Forterre P."/>
            <person name="Godfroy A."/>
            <person name="Geslin C."/>
        </authorList>
    </citation>
    <scope>NUCLEOTIDE SEQUENCE [LARGE SCALE GENOMIC DNA]</scope>
</reference>
<dbReference type="GeneID" id="80402046"/>
<dbReference type="EMBL" id="MT711370">
    <property type="protein sequence ID" value="QNO11510.1"/>
    <property type="molecule type" value="Genomic_DNA"/>
</dbReference>
<evidence type="ECO:0000313" key="1">
    <source>
        <dbReference type="EMBL" id="QNO11510.1"/>
    </source>
</evidence>
<protein>
    <submittedName>
        <fullName evidence="1">Uncharacterized protein</fullName>
    </submittedName>
</protein>
<dbReference type="RefSeq" id="YP_010772337.1">
    <property type="nucleotide sequence ID" value="NC_074641.1"/>
</dbReference>
<organism evidence="1">
    <name type="scientific">Methanocaldococcus fervens tailed virus 1</name>
    <dbReference type="NCBI Taxonomy" id="2759191"/>
    <lineage>
        <taxon>Viruses</taxon>
        <taxon>Duplodnaviria</taxon>
        <taxon>Heunggongvirae</taxon>
        <taxon>Uroviricota</taxon>
        <taxon>Caudoviricetes</taxon>
        <taxon>Fervensviridae</taxon>
        <taxon>Deepoceanvirus</taxon>
        <taxon>Deepoceanvirus guaymasense</taxon>
    </lineage>
</organism>
<evidence type="ECO:0000313" key="2">
    <source>
        <dbReference type="Proteomes" id="UP000516075"/>
    </source>
</evidence>
<proteinExistence type="predicted"/>
<sequence>MDSKKRGRKTERIEGKCYICKGVPVGGSCRPYPYLPKDCVGKTLIIIPIDSENEE</sequence>
<accession>A0A7G9VYU5</accession>
<keyword evidence="2" id="KW-1185">Reference proteome</keyword>
<dbReference type="KEGG" id="vg:80402046"/>
<name>A0A7G9VYU5_9CAUD</name>